<evidence type="ECO:0000256" key="7">
    <source>
        <dbReference type="ARBA" id="ARBA00022679"/>
    </source>
</evidence>
<comment type="catalytic activity">
    <reaction evidence="9 10">
        <text>5,6-dimethylbenzimidazole + nicotinate beta-D-ribonucleotide = alpha-ribazole 5'-phosphate + nicotinate + H(+)</text>
        <dbReference type="Rhea" id="RHEA:11196"/>
        <dbReference type="ChEBI" id="CHEBI:15378"/>
        <dbReference type="ChEBI" id="CHEBI:15890"/>
        <dbReference type="ChEBI" id="CHEBI:32544"/>
        <dbReference type="ChEBI" id="CHEBI:57502"/>
        <dbReference type="ChEBI" id="CHEBI:57918"/>
        <dbReference type="EC" id="2.4.2.21"/>
    </reaction>
</comment>
<dbReference type="Gene3D" id="3.40.50.10210">
    <property type="match status" value="1"/>
</dbReference>
<evidence type="ECO:0000256" key="5">
    <source>
        <dbReference type="ARBA" id="ARBA00022573"/>
    </source>
</evidence>
<evidence type="ECO:0000256" key="9">
    <source>
        <dbReference type="ARBA" id="ARBA00047340"/>
    </source>
</evidence>
<geneLocation type="plasmid" evidence="11 12">
    <name>unnamed1</name>
</geneLocation>
<comment type="function">
    <text evidence="10">Catalyzes the synthesis of alpha-ribazole-5'-phosphate from nicotinate mononucleotide (NAMN) and 5,6-dimethylbenzimidazole (DMB).</text>
</comment>
<dbReference type="InterPro" id="IPR017846">
    <property type="entry name" value="Nict_dMeBzImd_PRibTrfase_bact"/>
</dbReference>
<name>A0ABY7U274_9SPHN</name>
<dbReference type="Proteomes" id="UP001218231">
    <property type="component" value="Plasmid unnamed1"/>
</dbReference>
<evidence type="ECO:0000313" key="12">
    <source>
        <dbReference type="Proteomes" id="UP001218231"/>
    </source>
</evidence>
<proteinExistence type="inferred from homology"/>
<dbReference type="GO" id="GO:0008939">
    <property type="term" value="F:nicotinate-nucleotide-dimethylbenzimidazole phosphoribosyltransferase activity"/>
    <property type="evidence" value="ECO:0007669"/>
    <property type="project" value="UniProtKB-EC"/>
</dbReference>
<evidence type="ECO:0000256" key="3">
    <source>
        <dbReference type="ARBA" id="ARBA00011991"/>
    </source>
</evidence>
<accession>A0ABY7U274</accession>
<evidence type="ECO:0000256" key="10">
    <source>
        <dbReference type="HAMAP-Rule" id="MF_00230"/>
    </source>
</evidence>
<dbReference type="EC" id="2.4.2.21" evidence="3 10"/>
<comment type="similarity">
    <text evidence="2 10">Belongs to the CobT family.</text>
</comment>
<keyword evidence="7 10" id="KW-0808">Transferase</keyword>
<dbReference type="PANTHER" id="PTHR43463">
    <property type="entry name" value="NICOTINATE-NUCLEOTIDE--DIMETHYLBENZIMIDAZOLE PHOSPHORIBOSYLTRANSFERASE"/>
    <property type="match status" value="1"/>
</dbReference>
<evidence type="ECO:0000256" key="2">
    <source>
        <dbReference type="ARBA" id="ARBA00007110"/>
    </source>
</evidence>
<evidence type="ECO:0000256" key="4">
    <source>
        <dbReference type="ARBA" id="ARBA00015486"/>
    </source>
</evidence>
<keyword evidence="6 10" id="KW-0328">Glycosyltransferase</keyword>
<gene>
    <name evidence="10 11" type="primary">cobT</name>
    <name evidence="11" type="ORF">PQ457_16205</name>
</gene>
<dbReference type="Pfam" id="PF02277">
    <property type="entry name" value="DBI_PRT"/>
    <property type="match status" value="1"/>
</dbReference>
<dbReference type="HAMAP" id="MF_00230">
    <property type="entry name" value="CobT"/>
    <property type="match status" value="1"/>
</dbReference>
<evidence type="ECO:0000313" key="11">
    <source>
        <dbReference type="EMBL" id="WCT79608.1"/>
    </source>
</evidence>
<protein>
    <recommendedName>
        <fullName evidence="4 10">Nicotinate-nucleotide--dimethylbenzimidazole phosphoribosyltransferase</fullName>
        <shortName evidence="10">NN:DBI PRT</shortName>
        <ecNumber evidence="3 10">2.4.2.21</ecNumber>
    </recommendedName>
    <alternativeName>
        <fullName evidence="8 10">N(1)-alpha-phosphoribosyltransferase</fullName>
    </alternativeName>
</protein>
<dbReference type="EMBL" id="CP117418">
    <property type="protein sequence ID" value="WCT79608.1"/>
    <property type="molecule type" value="Genomic_DNA"/>
</dbReference>
<feature type="active site" description="Proton acceptor" evidence="10">
    <location>
        <position position="305"/>
    </location>
</feature>
<dbReference type="SUPFAM" id="SSF52733">
    <property type="entry name" value="Nicotinate mononucleotide:5,6-dimethylbenzimidazole phosphoribosyltransferase (CobT)"/>
    <property type="match status" value="1"/>
</dbReference>
<dbReference type="NCBIfam" id="TIGR03160">
    <property type="entry name" value="cobT_DBIPRT"/>
    <property type="match status" value="1"/>
</dbReference>
<dbReference type="InterPro" id="IPR036087">
    <property type="entry name" value="Nict_dMeBzImd_PRibTrfase_sf"/>
</dbReference>
<dbReference type="CDD" id="cd02439">
    <property type="entry name" value="DMB-PRT_CobT"/>
    <property type="match status" value="1"/>
</dbReference>
<sequence>MSVFAGPADFLAALSTLPVVDAGAIAAAAARQAQLTKPAGSLGRLEEIALFMAGWSGRAIPALDHLQGIVFAGNHGVAARGVSAYPPEVTAQMVGNFQQGGAAINALARACGAHLAIVPLDLHRPTQDMTQAPAMSEEECLDAINAGAAAVDPRADLLFVGEMGIGNTTPAAALCAHAFGGGGADWAGRGTGLDAPGVARKIAVVDEALALHGPDIRDTFEALRRLGGREIAAMAGAILAARLMRIPVLLDGFIACAAIAPIAVAAPGITAHCIAAHCSAEGGHARLLAHLGLDPLLHLAMRLGEGSGAAVAAQLVRSALAAHAEMATFAQAQVAGAQVAGA</sequence>
<evidence type="ECO:0000256" key="6">
    <source>
        <dbReference type="ARBA" id="ARBA00022676"/>
    </source>
</evidence>
<dbReference type="InterPro" id="IPR023195">
    <property type="entry name" value="Nict_dMeBzImd_PRibTrfase_N"/>
</dbReference>
<organism evidence="11 12">
    <name type="scientific">Novosphingobium humi</name>
    <dbReference type="NCBI Taxonomy" id="2282397"/>
    <lineage>
        <taxon>Bacteria</taxon>
        <taxon>Pseudomonadati</taxon>
        <taxon>Pseudomonadota</taxon>
        <taxon>Alphaproteobacteria</taxon>
        <taxon>Sphingomonadales</taxon>
        <taxon>Sphingomonadaceae</taxon>
        <taxon>Novosphingobium</taxon>
    </lineage>
</organism>
<dbReference type="InterPro" id="IPR003200">
    <property type="entry name" value="Nict_dMeBzImd_PRibTrfase"/>
</dbReference>
<keyword evidence="5 10" id="KW-0169">Cobalamin biosynthesis</keyword>
<dbReference type="RefSeq" id="WP_273619879.1">
    <property type="nucleotide sequence ID" value="NZ_CP117418.1"/>
</dbReference>
<reference evidence="11 12" key="1">
    <citation type="submission" date="2023-02" db="EMBL/GenBank/DDBJ databases">
        <title>Genome sequence of Novosphingobium humi KACC 19094.</title>
        <authorList>
            <person name="Kim S."/>
            <person name="Heo J."/>
            <person name="Kwon S.-W."/>
        </authorList>
    </citation>
    <scope>NUCLEOTIDE SEQUENCE [LARGE SCALE GENOMIC DNA]</scope>
    <source>
        <strain evidence="11 12">KACC 19094</strain>
        <plasmid evidence="11 12">unnamed1</plasmid>
    </source>
</reference>
<keyword evidence="12" id="KW-1185">Reference proteome</keyword>
<evidence type="ECO:0000256" key="8">
    <source>
        <dbReference type="ARBA" id="ARBA00030686"/>
    </source>
</evidence>
<dbReference type="NCBIfam" id="NF000996">
    <property type="entry name" value="PRK00105.1"/>
    <property type="match status" value="1"/>
</dbReference>
<evidence type="ECO:0000256" key="1">
    <source>
        <dbReference type="ARBA" id="ARBA00005049"/>
    </source>
</evidence>
<keyword evidence="11" id="KW-0614">Plasmid</keyword>
<comment type="pathway">
    <text evidence="1 10">Nucleoside biosynthesis; alpha-ribazole biosynthesis; alpha-ribazole from 5,6-dimethylbenzimidazole: step 1/2.</text>
</comment>
<dbReference type="Gene3D" id="1.10.1610.10">
    <property type="match status" value="1"/>
</dbReference>
<dbReference type="PANTHER" id="PTHR43463:SF1">
    <property type="entry name" value="NICOTINATE-NUCLEOTIDE--DIMETHYLBENZIMIDAZOLE PHOSPHORIBOSYLTRANSFERASE"/>
    <property type="match status" value="1"/>
</dbReference>